<reference evidence="1" key="1">
    <citation type="submission" date="2021-03" db="EMBL/GenBank/DDBJ databases">
        <authorList>
            <person name="Tagirdzhanova G."/>
        </authorList>
    </citation>
    <scope>NUCLEOTIDE SEQUENCE</scope>
</reference>
<protein>
    <recommendedName>
        <fullName evidence="3">F-box domain-containing protein</fullName>
    </recommendedName>
</protein>
<gene>
    <name evidence="1" type="ORF">ALECFALPRED_004270</name>
</gene>
<proteinExistence type="predicted"/>
<dbReference type="CDD" id="cd09917">
    <property type="entry name" value="F-box_SF"/>
    <property type="match status" value="1"/>
</dbReference>
<comment type="caution">
    <text evidence="1">The sequence shown here is derived from an EMBL/GenBank/DDBJ whole genome shotgun (WGS) entry which is preliminary data.</text>
</comment>
<name>A0A8H3FWX5_9LECA</name>
<evidence type="ECO:0000313" key="2">
    <source>
        <dbReference type="Proteomes" id="UP000664203"/>
    </source>
</evidence>
<dbReference type="InterPro" id="IPR036047">
    <property type="entry name" value="F-box-like_dom_sf"/>
</dbReference>
<dbReference type="EMBL" id="CAJPDR010000264">
    <property type="protein sequence ID" value="CAF9929203.1"/>
    <property type="molecule type" value="Genomic_DNA"/>
</dbReference>
<dbReference type="AlphaFoldDB" id="A0A8H3FWX5"/>
<evidence type="ECO:0000313" key="1">
    <source>
        <dbReference type="EMBL" id="CAF9929203.1"/>
    </source>
</evidence>
<sequence length="443" mass="50001">MGGLSALPEELKYEIVRWVAHRSLPALASVSRQLHRLVIPRLYHCVSYNEKDGGDNDRVSTGSPICAGFATAIPPAGGDAPSCLPSRIFKLSSFLDTIVKCQHIRSHITTAGFDMFGSSSGAVDTVSNIIDLLLPSLHTLDISHVFYDFGLGTDIALKSLKVTHSLLSHRDPENTYLFSLFRIATLRNLSIENVREWHTYPLSCRPQHPARLRTSNVTSLSFPTGVPRGNDLAEILLWPKALEVFEVGPPTEFITSFLSPRKLAEVLNCQQHSLRELYIVKYPYKGLRAEKDNATLGDLHIFSALTRLCVSMNLLSDGYEKLYFNQSQTPPQIWQNLPPTIEELRLETEQVVQWPGRNMLPMSDPANELAILLSEIARHKGSRYPNLQEVVVWQPRRTKFGQALYLEHLRRSPDLLRNFEENEIRLFLSQDPKASALDRIELV</sequence>
<organism evidence="1 2">
    <name type="scientific">Alectoria fallacina</name>
    <dbReference type="NCBI Taxonomy" id="1903189"/>
    <lineage>
        <taxon>Eukaryota</taxon>
        <taxon>Fungi</taxon>
        <taxon>Dikarya</taxon>
        <taxon>Ascomycota</taxon>
        <taxon>Pezizomycotina</taxon>
        <taxon>Lecanoromycetes</taxon>
        <taxon>OSLEUM clade</taxon>
        <taxon>Lecanoromycetidae</taxon>
        <taxon>Lecanorales</taxon>
        <taxon>Lecanorineae</taxon>
        <taxon>Parmeliaceae</taxon>
        <taxon>Alectoria</taxon>
    </lineage>
</organism>
<accession>A0A8H3FWX5</accession>
<dbReference type="OrthoDB" id="5339734at2759"/>
<dbReference type="Proteomes" id="UP000664203">
    <property type="component" value="Unassembled WGS sequence"/>
</dbReference>
<dbReference type="SUPFAM" id="SSF81383">
    <property type="entry name" value="F-box domain"/>
    <property type="match status" value="1"/>
</dbReference>
<keyword evidence="2" id="KW-1185">Reference proteome</keyword>
<evidence type="ECO:0008006" key="3">
    <source>
        <dbReference type="Google" id="ProtNLM"/>
    </source>
</evidence>